<dbReference type="InterPro" id="IPR005502">
    <property type="entry name" value="Ribosyl_crysJ1"/>
</dbReference>
<comment type="caution">
    <text evidence="4">The sequence shown here is derived from an EMBL/GenBank/DDBJ whole genome shotgun (WGS) entry which is preliminary data.</text>
</comment>
<dbReference type="PANTHER" id="PTHR16222:SF24">
    <property type="entry name" value="ADP-RIBOSYLHYDROLASE ARH3"/>
    <property type="match status" value="1"/>
</dbReference>
<dbReference type="EC" id="3.2.2.24" evidence="4"/>
<comment type="cofactor">
    <cofactor evidence="3">
        <name>Mg(2+)</name>
        <dbReference type="ChEBI" id="CHEBI:18420"/>
    </cofactor>
    <text evidence="3">Binds 2 magnesium ions per subunit.</text>
</comment>
<comment type="similarity">
    <text evidence="1">Belongs to the ADP-ribosylglycohydrolase family.</text>
</comment>
<dbReference type="GO" id="GO:0046872">
    <property type="term" value="F:metal ion binding"/>
    <property type="evidence" value="ECO:0007669"/>
    <property type="project" value="UniProtKB-KW"/>
</dbReference>
<organism evidence="4 5">
    <name type="scientific">Enhygromyxa salina</name>
    <dbReference type="NCBI Taxonomy" id="215803"/>
    <lineage>
        <taxon>Bacteria</taxon>
        <taxon>Pseudomonadati</taxon>
        <taxon>Myxococcota</taxon>
        <taxon>Polyangia</taxon>
        <taxon>Nannocystales</taxon>
        <taxon>Nannocystaceae</taxon>
        <taxon>Enhygromyxa</taxon>
    </lineage>
</organism>
<name>A0A2S9YP62_9BACT</name>
<feature type="binding site" evidence="3">
    <location>
        <position position="302"/>
    </location>
    <ligand>
        <name>Mg(2+)</name>
        <dbReference type="ChEBI" id="CHEBI:18420"/>
        <label>2</label>
    </ligand>
</feature>
<dbReference type="GO" id="GO:0047407">
    <property type="term" value="F:ADP-ribosyl-[dinitrogen reductase] hydrolase activity"/>
    <property type="evidence" value="ECO:0007669"/>
    <property type="project" value="UniProtKB-EC"/>
</dbReference>
<dbReference type="Proteomes" id="UP000238823">
    <property type="component" value="Unassembled WGS sequence"/>
</dbReference>
<accession>A0A2S9YP62</accession>
<keyword evidence="3" id="KW-0460">Magnesium</keyword>
<keyword evidence="3" id="KW-0479">Metal-binding</keyword>
<proteinExistence type="inferred from homology"/>
<dbReference type="OrthoDB" id="9806482at2"/>
<feature type="binding site" evidence="3">
    <location>
        <position position="61"/>
    </location>
    <ligand>
        <name>Mg(2+)</name>
        <dbReference type="ChEBI" id="CHEBI:18420"/>
        <label>1</label>
    </ligand>
</feature>
<evidence type="ECO:0000313" key="5">
    <source>
        <dbReference type="Proteomes" id="UP000238823"/>
    </source>
</evidence>
<feature type="binding site" evidence="3">
    <location>
        <position position="62"/>
    </location>
    <ligand>
        <name>Mg(2+)</name>
        <dbReference type="ChEBI" id="CHEBI:18420"/>
        <label>1</label>
    </ligand>
</feature>
<keyword evidence="4" id="KW-0326">Glycosidase</keyword>
<dbReference type="AlphaFoldDB" id="A0A2S9YP62"/>
<feature type="binding site" evidence="3">
    <location>
        <position position="63"/>
    </location>
    <ligand>
        <name>Mg(2+)</name>
        <dbReference type="ChEBI" id="CHEBI:18420"/>
        <label>1</label>
    </ligand>
</feature>
<evidence type="ECO:0000256" key="1">
    <source>
        <dbReference type="ARBA" id="ARBA00010702"/>
    </source>
</evidence>
<evidence type="ECO:0000256" key="3">
    <source>
        <dbReference type="PIRSR" id="PIRSR605502-1"/>
    </source>
</evidence>
<protein>
    <submittedName>
        <fullName evidence="4">ADP-ribosyl-[dinitrogen reductase] glycohydrolase</fullName>
        <ecNumber evidence="4">3.2.2.24</ecNumber>
    </submittedName>
</protein>
<keyword evidence="2 4" id="KW-0378">Hydrolase</keyword>
<feature type="binding site" evidence="3">
    <location>
        <position position="300"/>
    </location>
    <ligand>
        <name>Mg(2+)</name>
        <dbReference type="ChEBI" id="CHEBI:18420"/>
        <label>1</label>
    </ligand>
</feature>
<evidence type="ECO:0000256" key="2">
    <source>
        <dbReference type="ARBA" id="ARBA00022801"/>
    </source>
</evidence>
<dbReference type="Pfam" id="PF03747">
    <property type="entry name" value="ADP_ribosyl_GH"/>
    <property type="match status" value="1"/>
</dbReference>
<dbReference type="SUPFAM" id="SSF101478">
    <property type="entry name" value="ADP-ribosylglycohydrolase"/>
    <property type="match status" value="1"/>
</dbReference>
<gene>
    <name evidence="4" type="primary">draG_1</name>
    <name evidence="4" type="ORF">ENSA7_34000</name>
</gene>
<evidence type="ECO:0000313" key="4">
    <source>
        <dbReference type="EMBL" id="PRQ06862.1"/>
    </source>
</evidence>
<dbReference type="Gene3D" id="1.10.4080.10">
    <property type="entry name" value="ADP-ribosylation/Crystallin J1"/>
    <property type="match status" value="1"/>
</dbReference>
<dbReference type="PANTHER" id="PTHR16222">
    <property type="entry name" value="ADP-RIBOSYLGLYCOHYDROLASE"/>
    <property type="match status" value="1"/>
</dbReference>
<dbReference type="InterPro" id="IPR036705">
    <property type="entry name" value="Ribosyl_crysJ1_sf"/>
</dbReference>
<sequence length="371" mass="40222">MLALEILWDRIAGCLHGLLIGNAIGSPVEGWTAAQIEAEFGQLEQMTEVAGRHWRPRGLHTDDGQQALAVLDAICMDPEHPEQRFAELMVELRDAAPQRSGRWGLHRGVSKDFRHTVRGMQASGLDKPCAHATPSASSGAATRIAPAALWWRDDSRLLNQRVVQLSAVTHSDMRGIMGAQALAAAISQSMVVRSPPVLTQRLVEAVEAGERQAARQLGIPVDHRFSRLVAGLVEQRRAAYHLQDLLTGIEERARAIAEPTEHVDATSPFAPCSVLSALAIVDFSSSFADAVITAINLGGDTDANGAMVGALAGARWGLSMVPSEWLDDLRATGSLLERIERLVDNETGACQPDLLALELQWDSLYDDRSWS</sequence>
<dbReference type="InterPro" id="IPR050792">
    <property type="entry name" value="ADP-ribosylglycohydrolase"/>
</dbReference>
<dbReference type="EMBL" id="PVNL01000064">
    <property type="protein sequence ID" value="PRQ06862.1"/>
    <property type="molecule type" value="Genomic_DNA"/>
</dbReference>
<reference evidence="4 5" key="1">
    <citation type="submission" date="2018-03" db="EMBL/GenBank/DDBJ databases">
        <title>Draft Genome Sequences of the Obligatory Marine Myxobacteria Enhygromyxa salina SWB007.</title>
        <authorList>
            <person name="Poehlein A."/>
            <person name="Moghaddam J.A."/>
            <person name="Harms H."/>
            <person name="Alanjari M."/>
            <person name="Koenig G.M."/>
            <person name="Daniel R."/>
            <person name="Schaeberle T.F."/>
        </authorList>
    </citation>
    <scope>NUCLEOTIDE SEQUENCE [LARGE SCALE GENOMIC DNA]</scope>
    <source>
        <strain evidence="4 5">SWB007</strain>
    </source>
</reference>
<dbReference type="RefSeq" id="WP_106090393.1">
    <property type="nucleotide sequence ID" value="NZ_PVNL01000064.1"/>
</dbReference>